<reference evidence="3 4" key="1">
    <citation type="journal article" date="2018" name="Sci. Rep.">
        <title>Genomic signatures of local adaptation to the degree of environmental predictability in rotifers.</title>
        <authorList>
            <person name="Franch-Gras L."/>
            <person name="Hahn C."/>
            <person name="Garcia-Roger E.M."/>
            <person name="Carmona M.J."/>
            <person name="Serra M."/>
            <person name="Gomez A."/>
        </authorList>
    </citation>
    <scope>NUCLEOTIDE SEQUENCE [LARGE SCALE GENOMIC DNA]</scope>
    <source>
        <strain evidence="3">HYR1</strain>
    </source>
</reference>
<feature type="compositionally biased region" description="Polar residues" evidence="2">
    <location>
        <begin position="117"/>
        <end position="132"/>
    </location>
</feature>
<proteinExistence type="predicted"/>
<feature type="region of interest" description="Disordered" evidence="2">
    <location>
        <begin position="85"/>
        <end position="139"/>
    </location>
</feature>
<dbReference type="Proteomes" id="UP000276133">
    <property type="component" value="Unassembled WGS sequence"/>
</dbReference>
<dbReference type="AlphaFoldDB" id="A0A3M7P7L2"/>
<comment type="caution">
    <text evidence="3">The sequence shown here is derived from an EMBL/GenBank/DDBJ whole genome shotgun (WGS) entry which is preliminary data.</text>
</comment>
<keyword evidence="1" id="KW-0175">Coiled coil</keyword>
<sequence>MLNYVLVQFLIDDKFSIVEEAVVAVDRDQEIEINAIYDIKWAGEVLKAEVKLIGDYTVCDTQLKSLSEGIKKNIIPSKKVDKSVKKTKQIKANKSDNFKKNAPSTSKSTSSAPLNVPLTSKSTPNSPATAKESSVKANNNVSKSFHEQLEERNKIIDKLTIENDELKKENGRLNEQLKMTEILQDLRTNFNKKLSTKFKNYSGSNNIVTPFSRPPPPANGFGSASLVGLFGQTKIKGSDSLAHMADMTDKADMVDMTD</sequence>
<feature type="coiled-coil region" evidence="1">
    <location>
        <begin position="149"/>
        <end position="183"/>
    </location>
</feature>
<feature type="compositionally biased region" description="Low complexity" evidence="2">
    <location>
        <begin position="100"/>
        <end position="115"/>
    </location>
</feature>
<evidence type="ECO:0000313" key="3">
    <source>
        <dbReference type="EMBL" id="RMZ94727.1"/>
    </source>
</evidence>
<protein>
    <submittedName>
        <fullName evidence="3">Uncharacterized protein</fullName>
    </submittedName>
</protein>
<evidence type="ECO:0000256" key="1">
    <source>
        <dbReference type="SAM" id="Coils"/>
    </source>
</evidence>
<evidence type="ECO:0000256" key="2">
    <source>
        <dbReference type="SAM" id="MobiDB-lite"/>
    </source>
</evidence>
<keyword evidence="4" id="KW-1185">Reference proteome</keyword>
<organism evidence="3 4">
    <name type="scientific">Brachionus plicatilis</name>
    <name type="common">Marine rotifer</name>
    <name type="synonym">Brachionus muelleri</name>
    <dbReference type="NCBI Taxonomy" id="10195"/>
    <lineage>
        <taxon>Eukaryota</taxon>
        <taxon>Metazoa</taxon>
        <taxon>Spiralia</taxon>
        <taxon>Gnathifera</taxon>
        <taxon>Rotifera</taxon>
        <taxon>Eurotatoria</taxon>
        <taxon>Monogononta</taxon>
        <taxon>Pseudotrocha</taxon>
        <taxon>Ploima</taxon>
        <taxon>Brachionidae</taxon>
        <taxon>Brachionus</taxon>
    </lineage>
</organism>
<accession>A0A3M7P7L2</accession>
<dbReference type="EMBL" id="REGN01012848">
    <property type="protein sequence ID" value="RMZ94727.1"/>
    <property type="molecule type" value="Genomic_DNA"/>
</dbReference>
<name>A0A3M7P7L2_BRAPC</name>
<evidence type="ECO:0000313" key="4">
    <source>
        <dbReference type="Proteomes" id="UP000276133"/>
    </source>
</evidence>
<gene>
    <name evidence="3" type="ORF">BpHYR1_017433</name>
</gene>